<reference evidence="2" key="1">
    <citation type="submission" date="2022-08" db="EMBL/GenBank/DDBJ databases">
        <title>Genome sequencing of akame (Lates japonicus).</title>
        <authorList>
            <person name="Hashiguchi Y."/>
            <person name="Takahashi H."/>
        </authorList>
    </citation>
    <scope>NUCLEOTIDE SEQUENCE</scope>
    <source>
        <strain evidence="2">Kochi</strain>
    </source>
</reference>
<feature type="region of interest" description="Disordered" evidence="1">
    <location>
        <begin position="1"/>
        <end position="22"/>
    </location>
</feature>
<protein>
    <submittedName>
        <fullName evidence="2">Myosin-4-like protein</fullName>
    </submittedName>
</protein>
<keyword evidence="3" id="KW-1185">Reference proteome</keyword>
<organism evidence="2 3">
    <name type="scientific">Lates japonicus</name>
    <name type="common">Japanese lates</name>
    <dbReference type="NCBI Taxonomy" id="270547"/>
    <lineage>
        <taxon>Eukaryota</taxon>
        <taxon>Metazoa</taxon>
        <taxon>Chordata</taxon>
        <taxon>Craniata</taxon>
        <taxon>Vertebrata</taxon>
        <taxon>Euteleostomi</taxon>
        <taxon>Actinopterygii</taxon>
        <taxon>Neopterygii</taxon>
        <taxon>Teleostei</taxon>
        <taxon>Neoteleostei</taxon>
        <taxon>Acanthomorphata</taxon>
        <taxon>Carangaria</taxon>
        <taxon>Carangaria incertae sedis</taxon>
        <taxon>Centropomidae</taxon>
        <taxon>Lates</taxon>
    </lineage>
</organism>
<dbReference type="EMBL" id="BRZM01000020">
    <property type="protein sequence ID" value="GLD54955.1"/>
    <property type="molecule type" value="Genomic_DNA"/>
</dbReference>
<gene>
    <name evidence="2" type="ORF">AKAME5_000751000</name>
</gene>
<accession>A0AAD3MIT8</accession>
<evidence type="ECO:0000256" key="1">
    <source>
        <dbReference type="SAM" id="MobiDB-lite"/>
    </source>
</evidence>
<dbReference type="Proteomes" id="UP001279410">
    <property type="component" value="Unassembled WGS sequence"/>
</dbReference>
<dbReference type="AlphaFoldDB" id="A0AAD3MIT8"/>
<comment type="caution">
    <text evidence="2">The sequence shown here is derived from an EMBL/GenBank/DDBJ whole genome shotgun (WGS) entry which is preliminary data.</text>
</comment>
<evidence type="ECO:0000313" key="3">
    <source>
        <dbReference type="Proteomes" id="UP001279410"/>
    </source>
</evidence>
<sequence length="80" mass="9044">MEEKESLQSTEEPSQHLDWGTAVEMEADAVVSPFPPSVQRLSGMDLGANKSPDMEITKQSLLQIPELVFHWMRRSKKCIS</sequence>
<proteinExistence type="predicted"/>
<name>A0AAD3MIT8_LATJO</name>
<evidence type="ECO:0000313" key="2">
    <source>
        <dbReference type="EMBL" id="GLD54955.1"/>
    </source>
</evidence>